<evidence type="ECO:0008006" key="3">
    <source>
        <dbReference type="Google" id="ProtNLM"/>
    </source>
</evidence>
<dbReference type="EMBL" id="CP003969">
    <property type="protein sequence ID" value="AGP38799.1"/>
    <property type="molecule type" value="Genomic_DNA"/>
</dbReference>
<dbReference type="Gene3D" id="2.160.20.80">
    <property type="entry name" value="E3 ubiquitin-protein ligase SopA"/>
    <property type="match status" value="1"/>
</dbReference>
<dbReference type="eggNOG" id="COG5184">
    <property type="taxonomic scope" value="Bacteria"/>
</dbReference>
<name>S4Y1X6_SORCE</name>
<dbReference type="Proteomes" id="UP000014803">
    <property type="component" value="Chromosome"/>
</dbReference>
<evidence type="ECO:0000313" key="1">
    <source>
        <dbReference type="EMBL" id="AGP38799.1"/>
    </source>
</evidence>
<reference evidence="1 2" key="1">
    <citation type="journal article" date="2013" name="Sci. Rep.">
        <title>Extraordinary expansion of a Sorangium cellulosum genome from an alkaline milieu.</title>
        <authorList>
            <person name="Han K."/>
            <person name="Li Z.F."/>
            <person name="Peng R."/>
            <person name="Zhu L.P."/>
            <person name="Zhou T."/>
            <person name="Wang L.G."/>
            <person name="Li S.G."/>
            <person name="Zhang X.B."/>
            <person name="Hu W."/>
            <person name="Wu Z.H."/>
            <person name="Qin N."/>
            <person name="Li Y.Z."/>
        </authorList>
    </citation>
    <scope>NUCLEOTIDE SEQUENCE [LARGE SCALE GENOMIC DNA]</scope>
    <source>
        <strain evidence="1 2">So0157-2</strain>
    </source>
</reference>
<evidence type="ECO:0000313" key="2">
    <source>
        <dbReference type="Proteomes" id="UP000014803"/>
    </source>
</evidence>
<organism evidence="1 2">
    <name type="scientific">Sorangium cellulosum So0157-2</name>
    <dbReference type="NCBI Taxonomy" id="1254432"/>
    <lineage>
        <taxon>Bacteria</taxon>
        <taxon>Pseudomonadati</taxon>
        <taxon>Myxococcota</taxon>
        <taxon>Polyangia</taxon>
        <taxon>Polyangiales</taxon>
        <taxon>Polyangiaceae</taxon>
        <taxon>Sorangium</taxon>
    </lineage>
</organism>
<dbReference type="KEGG" id="scu:SCE1572_32540"/>
<dbReference type="SUPFAM" id="SSF141571">
    <property type="entry name" value="Pentapeptide repeat-like"/>
    <property type="match status" value="1"/>
</dbReference>
<proteinExistence type="predicted"/>
<gene>
    <name evidence="1" type="ORF">SCE1572_32540</name>
</gene>
<dbReference type="PATRIC" id="fig|1254432.3.peg.7374"/>
<protein>
    <recommendedName>
        <fullName evidence="3">Pentapeptide repeat-containing protein</fullName>
    </recommendedName>
</protein>
<accession>S4Y1X6</accession>
<dbReference type="STRING" id="1254432.SCE1572_32540"/>
<dbReference type="AlphaFoldDB" id="S4Y1X6"/>
<dbReference type="HOGENOM" id="CLU_077096_0_0_7"/>
<sequence>MLPEDAAEEPVDADEQAAIMGNGLTFNGLTFNALTFNGLTFNALTFNGLTFNALTFNGLTFNALTFNGLTFNALTFNGLTFNALTFNGLTFNGPVMAALSDPLGRQQLSAIVGCALPKGEAIRLNIEGVDYSFQGSTGLAPEWGKPGGACGEDCKSWVSACVISRVNYLGQSVQISVRGKDKALASTREEREGYTRREGAYFGDIFATPQKLHACVAPGATQIPRVCGPSIRDCSPIEVLGACDDVCDHELGDGAFDKCRDRSGKMQKAAVTVFLAR</sequence>